<protein>
    <submittedName>
        <fullName evidence="1">Uncharacterized protein</fullName>
    </submittedName>
</protein>
<organism evidence="1 2">
    <name type="scientific">Methylorubrum extorquens</name>
    <name type="common">Methylobacterium dichloromethanicum</name>
    <name type="synonym">Methylobacterium extorquens</name>
    <dbReference type="NCBI Taxonomy" id="408"/>
    <lineage>
        <taxon>Bacteria</taxon>
        <taxon>Pseudomonadati</taxon>
        <taxon>Pseudomonadota</taxon>
        <taxon>Alphaproteobacteria</taxon>
        <taxon>Hyphomicrobiales</taxon>
        <taxon>Methylobacteriaceae</taxon>
        <taxon>Methylorubrum</taxon>
    </lineage>
</organism>
<evidence type="ECO:0000313" key="1">
    <source>
        <dbReference type="EMBL" id="SOR32084.1"/>
    </source>
</evidence>
<name>A0A2N9AXP3_METEX</name>
<sequence length="95" mass="10302">MKTLLIASAAFAAMILTGVTADARGGRGGGGVRGGGGFHGGGFQVGRAGGCSRRISRWGGWGVSWRVRPLRLPPRNRRRRYRCWSGWSCRLRSEQ</sequence>
<reference evidence="2" key="1">
    <citation type="submission" date="2017-10" db="EMBL/GenBank/DDBJ databases">
        <authorList>
            <person name="Regsiter A."/>
            <person name="William W."/>
        </authorList>
    </citation>
    <scope>NUCLEOTIDE SEQUENCE [LARGE SCALE GENOMIC DNA]</scope>
</reference>
<dbReference type="AlphaFoldDB" id="A0A2N9AXP3"/>
<evidence type="ECO:0000313" key="2">
    <source>
        <dbReference type="Proteomes" id="UP000233769"/>
    </source>
</evidence>
<gene>
    <name evidence="1" type="ORF">TK0001_5518</name>
</gene>
<dbReference type="EMBL" id="LT962688">
    <property type="protein sequence ID" value="SOR32084.1"/>
    <property type="molecule type" value="Genomic_DNA"/>
</dbReference>
<proteinExistence type="predicted"/>
<accession>A0A2N9AXP3</accession>
<dbReference type="Proteomes" id="UP000233769">
    <property type="component" value="Chromosome tk0001"/>
</dbReference>